<reference evidence="2" key="1">
    <citation type="submission" date="2020-11" db="EMBL/GenBank/DDBJ databases">
        <authorList>
            <consortium name="DOE Joint Genome Institute"/>
            <person name="Ahrendt S."/>
            <person name="Riley R."/>
            <person name="Andreopoulos W."/>
            <person name="LaButti K."/>
            <person name="Pangilinan J."/>
            <person name="Ruiz-duenas F.J."/>
            <person name="Barrasa J.M."/>
            <person name="Sanchez-Garcia M."/>
            <person name="Camarero S."/>
            <person name="Miyauchi S."/>
            <person name="Serrano A."/>
            <person name="Linde D."/>
            <person name="Babiker R."/>
            <person name="Drula E."/>
            <person name="Ayuso-Fernandez I."/>
            <person name="Pacheco R."/>
            <person name="Padilla G."/>
            <person name="Ferreira P."/>
            <person name="Barriuso J."/>
            <person name="Kellner H."/>
            <person name="Castanera R."/>
            <person name="Alfaro M."/>
            <person name="Ramirez L."/>
            <person name="Pisabarro A.G."/>
            <person name="Kuo A."/>
            <person name="Tritt A."/>
            <person name="Lipzen A."/>
            <person name="He G."/>
            <person name="Yan M."/>
            <person name="Ng V."/>
            <person name="Cullen D."/>
            <person name="Martin F."/>
            <person name="Rosso M.-N."/>
            <person name="Henrissat B."/>
            <person name="Hibbett D."/>
            <person name="Martinez A.T."/>
            <person name="Grigoriev I.V."/>
        </authorList>
    </citation>
    <scope>NUCLEOTIDE SEQUENCE</scope>
    <source>
        <strain evidence="2">AH 44721</strain>
    </source>
</reference>
<dbReference type="Gene3D" id="3.80.10.10">
    <property type="entry name" value="Ribonuclease Inhibitor"/>
    <property type="match status" value="2"/>
</dbReference>
<keyword evidence="3" id="KW-1185">Reference proteome</keyword>
<evidence type="ECO:0000313" key="3">
    <source>
        <dbReference type="Proteomes" id="UP000724874"/>
    </source>
</evidence>
<accession>A0A9P5TRT2</accession>
<feature type="region of interest" description="Disordered" evidence="1">
    <location>
        <begin position="1"/>
        <end position="65"/>
    </location>
</feature>
<dbReference type="InterPro" id="IPR032675">
    <property type="entry name" value="LRR_dom_sf"/>
</dbReference>
<gene>
    <name evidence="2" type="ORF">CPB84DRAFT_1812807</name>
</gene>
<dbReference type="SUPFAM" id="SSF52047">
    <property type="entry name" value="RNI-like"/>
    <property type="match status" value="1"/>
</dbReference>
<evidence type="ECO:0000313" key="2">
    <source>
        <dbReference type="EMBL" id="KAF8910067.1"/>
    </source>
</evidence>
<dbReference type="InterPro" id="IPR006553">
    <property type="entry name" value="Leu-rich_rpt_Cys-con_subtyp"/>
</dbReference>
<feature type="compositionally biased region" description="Low complexity" evidence="1">
    <location>
        <begin position="87"/>
        <end position="110"/>
    </location>
</feature>
<protein>
    <recommendedName>
        <fullName evidence="4">F-box domain-containing protein</fullName>
    </recommendedName>
</protein>
<sequence>MSSPPGDIDNDNTLFQFDPHDCQSPSVSSTLQPELARPLAAATCMSSRDDPHTSMPVVGKGKQRSMPMPIRASTIVHDLFYISSPTTSSSSRAFPSSPSLSPTSSSFSSPGIDGHSRGRNFSGKEREPFPYLPPLSFSDHDLPPTPGPSSYGTYSPSSTAGSPPSPSNGRETLVLPPSSSPSPDSPDIISPNLMRSRSLSNLSRPISPVFGIVSAAVDSQPAFGPYYPQPDPRASLKTKVRSKSSPYPISVLDFIPNASTDIFQPLPIVIVNYFDHILPEELRLSILRALRDSHEQDYLRLIEEGRLSFGKAISSRARWVGRDKGLRELFKLSRVSKGWRSLVLDGELWVDMDLRAFHSLSPAIVVRLLQSAGTFVRKLNLAGHVQLHADALSDITSSLCLAPPHVPSSYTQITKANFQGCTSLTTRALHQFLVRSRSLEILSFKGISAVTNTTCDIVANFCPKLISLNLSRCPNVDGHGISVLTKGRSLLKELRLSGIKYVSDSTMQALGRALPYLEILDLSYCRQLHNSSIEAFVACDRYDDTELGLDTVLVSPRDLGRETNDSGKLKRRVTRLRHLILSSCLLLTDMACSNLAYSVPRLEFLEIAGIGSDLKDAGLIRLLGTTPHIRRLDLEDAIDISDAVLAAITPPPTEVASTANRDAPSNSPKETGYAMQQVNVSYATRITDDAFLSLIRNCTQLTVLEADNTRMGTATAQSKNAIILAVDCRGIHESLVKELSSMTRPRLGWRAYGARKLGYLDSRDDNEEELKIGQDECDEERVVLKTFYSWQTVDAVKAAREKRRKAAGRRSEEVEADAATRSARWWSPGGRRSPRNGGGQDRDRNSPILQDLNNDGCRAM</sequence>
<evidence type="ECO:0008006" key="4">
    <source>
        <dbReference type="Google" id="ProtNLM"/>
    </source>
</evidence>
<comment type="caution">
    <text evidence="2">The sequence shown here is derived from an EMBL/GenBank/DDBJ whole genome shotgun (WGS) entry which is preliminary data.</text>
</comment>
<dbReference type="Proteomes" id="UP000724874">
    <property type="component" value="Unassembled WGS sequence"/>
</dbReference>
<feature type="region of interest" description="Disordered" evidence="1">
    <location>
        <begin position="803"/>
        <end position="860"/>
    </location>
</feature>
<organism evidence="2 3">
    <name type="scientific">Gymnopilus junonius</name>
    <name type="common">Spectacular rustgill mushroom</name>
    <name type="synonym">Gymnopilus spectabilis subsp. junonius</name>
    <dbReference type="NCBI Taxonomy" id="109634"/>
    <lineage>
        <taxon>Eukaryota</taxon>
        <taxon>Fungi</taxon>
        <taxon>Dikarya</taxon>
        <taxon>Basidiomycota</taxon>
        <taxon>Agaricomycotina</taxon>
        <taxon>Agaricomycetes</taxon>
        <taxon>Agaricomycetidae</taxon>
        <taxon>Agaricales</taxon>
        <taxon>Agaricineae</taxon>
        <taxon>Hymenogastraceae</taxon>
        <taxon>Gymnopilus</taxon>
    </lineage>
</organism>
<feature type="region of interest" description="Disordered" evidence="1">
    <location>
        <begin position="87"/>
        <end position="192"/>
    </location>
</feature>
<dbReference type="GO" id="GO:0019005">
    <property type="term" value="C:SCF ubiquitin ligase complex"/>
    <property type="evidence" value="ECO:0007669"/>
    <property type="project" value="TreeGrafter"/>
</dbReference>
<dbReference type="OrthoDB" id="550575at2759"/>
<dbReference type="AlphaFoldDB" id="A0A9P5TRT2"/>
<proteinExistence type="predicted"/>
<dbReference type="SMART" id="SM00367">
    <property type="entry name" value="LRR_CC"/>
    <property type="match status" value="6"/>
</dbReference>
<dbReference type="GO" id="GO:0031146">
    <property type="term" value="P:SCF-dependent proteasomal ubiquitin-dependent protein catabolic process"/>
    <property type="evidence" value="ECO:0007669"/>
    <property type="project" value="TreeGrafter"/>
</dbReference>
<evidence type="ECO:0000256" key="1">
    <source>
        <dbReference type="SAM" id="MobiDB-lite"/>
    </source>
</evidence>
<dbReference type="PANTHER" id="PTHR13318">
    <property type="entry name" value="PARTNER OF PAIRED, ISOFORM B-RELATED"/>
    <property type="match status" value="1"/>
</dbReference>
<feature type="compositionally biased region" description="Polar residues" evidence="1">
    <location>
        <begin position="23"/>
        <end position="32"/>
    </location>
</feature>
<dbReference type="EMBL" id="JADNYJ010000007">
    <property type="protein sequence ID" value="KAF8910067.1"/>
    <property type="molecule type" value="Genomic_DNA"/>
</dbReference>
<name>A0A9P5TRT2_GYMJU</name>
<dbReference type="InterPro" id="IPR036047">
    <property type="entry name" value="F-box-like_dom_sf"/>
</dbReference>
<dbReference type="SUPFAM" id="SSF81383">
    <property type="entry name" value="F-box domain"/>
    <property type="match status" value="1"/>
</dbReference>
<feature type="compositionally biased region" description="Low complexity" evidence="1">
    <location>
        <begin position="148"/>
        <end position="162"/>
    </location>
</feature>